<dbReference type="Proteomes" id="UP000789524">
    <property type="component" value="Unassembled WGS sequence"/>
</dbReference>
<evidence type="ECO:0000313" key="3">
    <source>
        <dbReference type="EMBL" id="CAG9559568.1"/>
    </source>
</evidence>
<accession>A0A8J2VVW4</accession>
<dbReference type="InterPro" id="IPR015510">
    <property type="entry name" value="PGRP"/>
</dbReference>
<dbReference type="PANTHER" id="PTHR11022">
    <property type="entry name" value="PEPTIDOGLYCAN RECOGNITION PROTEIN"/>
    <property type="match status" value="1"/>
</dbReference>
<dbReference type="GO" id="GO:0008745">
    <property type="term" value="F:N-acetylmuramoyl-L-alanine amidase activity"/>
    <property type="evidence" value="ECO:0007669"/>
    <property type="project" value="InterPro"/>
</dbReference>
<gene>
    <name evidence="3" type="ORF">DCHRY22_LOCUS1408</name>
</gene>
<dbReference type="EMBL" id="CAKASE010000044">
    <property type="protein sequence ID" value="CAG9559568.1"/>
    <property type="molecule type" value="Genomic_DNA"/>
</dbReference>
<keyword evidence="4" id="KW-1185">Reference proteome</keyword>
<dbReference type="Gene3D" id="3.40.80.10">
    <property type="entry name" value="Peptidoglycan recognition protein-like"/>
    <property type="match status" value="1"/>
</dbReference>
<protein>
    <submittedName>
        <fullName evidence="3">(African queen) hypothetical protein</fullName>
    </submittedName>
</protein>
<reference evidence="3" key="1">
    <citation type="submission" date="2021-09" db="EMBL/GenBank/DDBJ databases">
        <authorList>
            <person name="Martin H S."/>
        </authorList>
    </citation>
    <scope>NUCLEOTIDE SEQUENCE</scope>
</reference>
<dbReference type="InterPro" id="IPR036505">
    <property type="entry name" value="Amidase/PGRP_sf"/>
</dbReference>
<evidence type="ECO:0000256" key="1">
    <source>
        <dbReference type="ARBA" id="ARBA00022588"/>
    </source>
</evidence>
<evidence type="ECO:0000313" key="4">
    <source>
        <dbReference type="Proteomes" id="UP000789524"/>
    </source>
</evidence>
<keyword evidence="1" id="KW-0399">Innate immunity</keyword>
<name>A0A8J2VVW4_9NEOP</name>
<dbReference type="SUPFAM" id="SSF55846">
    <property type="entry name" value="N-acetylmuramoyl-L-alanine amidase-like"/>
    <property type="match status" value="1"/>
</dbReference>
<keyword evidence="2" id="KW-0391">Immunity</keyword>
<dbReference type="GO" id="GO:0045087">
    <property type="term" value="P:innate immune response"/>
    <property type="evidence" value="ECO:0007669"/>
    <property type="project" value="UniProtKB-KW"/>
</dbReference>
<evidence type="ECO:0000256" key="2">
    <source>
        <dbReference type="ARBA" id="ARBA00022859"/>
    </source>
</evidence>
<dbReference type="PANTHER" id="PTHR11022:SF12">
    <property type="entry name" value="PEPTIDOGLYCAN RECOGNITION PROTEIN 3"/>
    <property type="match status" value="1"/>
</dbReference>
<proteinExistence type="predicted"/>
<comment type="caution">
    <text evidence="3">The sequence shown here is derived from an EMBL/GenBank/DDBJ whole genome shotgun (WGS) entry which is preliminary data.</text>
</comment>
<dbReference type="OrthoDB" id="10001926at2759"/>
<organism evidence="3 4">
    <name type="scientific">Danaus chrysippus</name>
    <name type="common">African queen</name>
    <dbReference type="NCBI Taxonomy" id="151541"/>
    <lineage>
        <taxon>Eukaryota</taxon>
        <taxon>Metazoa</taxon>
        <taxon>Ecdysozoa</taxon>
        <taxon>Arthropoda</taxon>
        <taxon>Hexapoda</taxon>
        <taxon>Insecta</taxon>
        <taxon>Pterygota</taxon>
        <taxon>Neoptera</taxon>
        <taxon>Endopterygota</taxon>
        <taxon>Lepidoptera</taxon>
        <taxon>Glossata</taxon>
        <taxon>Ditrysia</taxon>
        <taxon>Papilionoidea</taxon>
        <taxon>Nymphalidae</taxon>
        <taxon>Danainae</taxon>
        <taxon>Danaini</taxon>
        <taxon>Danaina</taxon>
        <taxon>Danaus</taxon>
        <taxon>Anosia</taxon>
    </lineage>
</organism>
<dbReference type="GO" id="GO:0009253">
    <property type="term" value="P:peptidoglycan catabolic process"/>
    <property type="evidence" value="ECO:0007669"/>
    <property type="project" value="InterPro"/>
</dbReference>
<dbReference type="AlphaFoldDB" id="A0A8J2VVW4"/>
<sequence length="105" mass="11964">MLLLWVFAATLSLAAKLPNNEALQAAGDFINCAYYKNYLSMDYSLVGHQQLIATLSPGEKLQSLIKTWPHWKEDLIMKNRSYTSAKFEGEVSSVHLLLNIRKVYE</sequence>